<evidence type="ECO:0000256" key="17">
    <source>
        <dbReference type="PROSITE-ProRule" id="PRU00090"/>
    </source>
</evidence>
<keyword evidence="10 19" id="KW-0472">Membrane</keyword>
<dbReference type="Gene3D" id="1.10.2000.10">
    <property type="entry name" value="Frizzled cysteine-rich domain"/>
    <property type="match status" value="1"/>
</dbReference>
<dbReference type="CTD" id="6608"/>
<dbReference type="PROSITE" id="PS50261">
    <property type="entry name" value="G_PROTEIN_RECEP_F2_4"/>
    <property type="match status" value="1"/>
</dbReference>
<dbReference type="Gene3D" id="1.20.1070.10">
    <property type="entry name" value="Rhodopsin 7-helix transmembrane proteins"/>
    <property type="match status" value="1"/>
</dbReference>
<keyword evidence="7 20" id="KW-0732">Signal</keyword>
<dbReference type="PANTHER" id="PTHR11309">
    <property type="entry name" value="FRIZZLED"/>
    <property type="match status" value="1"/>
</dbReference>
<feature type="compositionally biased region" description="Basic residues" evidence="18">
    <location>
        <begin position="626"/>
        <end position="647"/>
    </location>
</feature>
<dbReference type="KEGG" id="pmrn:116942163"/>
<organism evidence="23 24">
    <name type="scientific">Petromyzon marinus</name>
    <name type="common">Sea lamprey</name>
    <dbReference type="NCBI Taxonomy" id="7757"/>
    <lineage>
        <taxon>Eukaryota</taxon>
        <taxon>Metazoa</taxon>
        <taxon>Chordata</taxon>
        <taxon>Craniata</taxon>
        <taxon>Vertebrata</taxon>
        <taxon>Cyclostomata</taxon>
        <taxon>Hyperoartia</taxon>
        <taxon>Petromyzontiformes</taxon>
        <taxon>Petromyzontidae</taxon>
        <taxon>Petromyzon</taxon>
    </lineage>
</organism>
<evidence type="ECO:0000256" key="10">
    <source>
        <dbReference type="ARBA" id="ARBA00023136"/>
    </source>
</evidence>
<evidence type="ECO:0000256" key="19">
    <source>
        <dbReference type="SAM" id="Phobius"/>
    </source>
</evidence>
<reference evidence="24" key="1">
    <citation type="submission" date="2025-08" db="UniProtKB">
        <authorList>
            <consortium name="RefSeq"/>
        </authorList>
    </citation>
    <scope>IDENTIFICATION</scope>
    <source>
        <tissue evidence="24">Sperm</tissue>
    </source>
</reference>
<evidence type="ECO:0000256" key="14">
    <source>
        <dbReference type="ARBA" id="ARBA00023224"/>
    </source>
</evidence>
<evidence type="ECO:0000256" key="13">
    <source>
        <dbReference type="ARBA" id="ARBA00023180"/>
    </source>
</evidence>
<dbReference type="InterPro" id="IPR035683">
    <property type="entry name" value="SMO_7TM"/>
</dbReference>
<evidence type="ECO:0000256" key="7">
    <source>
        <dbReference type="ARBA" id="ARBA00022729"/>
    </source>
</evidence>
<evidence type="ECO:0000256" key="1">
    <source>
        <dbReference type="ARBA" id="ARBA00004138"/>
    </source>
</evidence>
<keyword evidence="8 19" id="KW-1133">Transmembrane helix</keyword>
<dbReference type="InterPro" id="IPR036790">
    <property type="entry name" value="Frizzled_dom_sf"/>
</dbReference>
<dbReference type="SUPFAM" id="SSF63501">
    <property type="entry name" value="Frizzled cysteine-rich domain"/>
    <property type="match status" value="1"/>
</dbReference>
<dbReference type="PANTHER" id="PTHR11309:SF35">
    <property type="entry name" value="PROTEIN SMOOTHENED"/>
    <property type="match status" value="1"/>
</dbReference>
<comment type="similarity">
    <text evidence="3">Belongs to the G-protein coupled receptor Fz/Smo family.</text>
</comment>
<evidence type="ECO:0000256" key="16">
    <source>
        <dbReference type="ARBA" id="ARBA00035037"/>
    </source>
</evidence>
<feature type="domain" description="G-protein coupled receptors family 2 profile 2" evidence="22">
    <location>
        <begin position="195"/>
        <end position="458"/>
    </location>
</feature>
<evidence type="ECO:0000256" key="20">
    <source>
        <dbReference type="SAM" id="SignalP"/>
    </source>
</evidence>
<evidence type="ECO:0000313" key="24">
    <source>
        <dbReference type="RefSeq" id="XP_032809666.1"/>
    </source>
</evidence>
<evidence type="ECO:0000256" key="12">
    <source>
        <dbReference type="ARBA" id="ARBA00023170"/>
    </source>
</evidence>
<name>A0AAJ7T1L8_PETMA</name>
<dbReference type="FunFam" id="1.20.1070.10:FF:000068">
    <property type="entry name" value="Smoothened, frizzled class receptor"/>
    <property type="match status" value="1"/>
</dbReference>
<dbReference type="GO" id="GO:0030425">
    <property type="term" value="C:dendrite"/>
    <property type="evidence" value="ECO:0007669"/>
    <property type="project" value="TreeGrafter"/>
</dbReference>
<dbReference type="CDD" id="cd15030">
    <property type="entry name" value="7tmF_SMO_homolog"/>
    <property type="match status" value="1"/>
</dbReference>
<keyword evidence="9" id="KW-0297">G-protein coupled receptor</keyword>
<keyword evidence="5" id="KW-1003">Cell membrane</keyword>
<dbReference type="GO" id="GO:0071679">
    <property type="term" value="P:commissural neuron axon guidance"/>
    <property type="evidence" value="ECO:0007669"/>
    <property type="project" value="TreeGrafter"/>
</dbReference>
<dbReference type="Proteomes" id="UP001318040">
    <property type="component" value="Chromosome 13"/>
</dbReference>
<feature type="domain" description="FZ" evidence="21">
    <location>
        <begin position="29"/>
        <end position="146"/>
    </location>
</feature>
<protein>
    <recommendedName>
        <fullName evidence="16">Protein smoothened</fullName>
    </recommendedName>
</protein>
<dbReference type="GO" id="GO:0007389">
    <property type="term" value="P:pattern specification process"/>
    <property type="evidence" value="ECO:0007669"/>
    <property type="project" value="TreeGrafter"/>
</dbReference>
<dbReference type="InterPro" id="IPR000539">
    <property type="entry name" value="Frizzled/Smoothened_7TM"/>
</dbReference>
<dbReference type="Pfam" id="PF01392">
    <property type="entry name" value="Fz"/>
    <property type="match status" value="1"/>
</dbReference>
<evidence type="ECO:0000256" key="3">
    <source>
        <dbReference type="ARBA" id="ARBA00008077"/>
    </source>
</evidence>
<evidence type="ECO:0000256" key="11">
    <source>
        <dbReference type="ARBA" id="ARBA00023157"/>
    </source>
</evidence>
<gene>
    <name evidence="24" type="primary">SMO</name>
</gene>
<feature type="region of interest" description="Disordered" evidence="18">
    <location>
        <begin position="763"/>
        <end position="847"/>
    </location>
</feature>
<feature type="compositionally biased region" description="Basic and acidic residues" evidence="18">
    <location>
        <begin position="783"/>
        <end position="793"/>
    </location>
</feature>
<dbReference type="InterPro" id="IPR015526">
    <property type="entry name" value="Frizzled/SFRP"/>
</dbReference>
<evidence type="ECO:0000256" key="18">
    <source>
        <dbReference type="SAM" id="MobiDB-lite"/>
    </source>
</evidence>
<dbReference type="AlphaFoldDB" id="A0AAJ7T1L8"/>
<evidence type="ECO:0000256" key="9">
    <source>
        <dbReference type="ARBA" id="ARBA00023040"/>
    </source>
</evidence>
<evidence type="ECO:0000256" key="6">
    <source>
        <dbReference type="ARBA" id="ARBA00022692"/>
    </source>
</evidence>
<feature type="compositionally biased region" description="Basic and acidic residues" evidence="18">
    <location>
        <begin position="648"/>
        <end position="662"/>
    </location>
</feature>
<evidence type="ECO:0000256" key="8">
    <source>
        <dbReference type="ARBA" id="ARBA00022989"/>
    </source>
</evidence>
<evidence type="ECO:0000256" key="5">
    <source>
        <dbReference type="ARBA" id="ARBA00022475"/>
    </source>
</evidence>
<dbReference type="RefSeq" id="XP_032809666.1">
    <property type="nucleotide sequence ID" value="XM_032953775.1"/>
</dbReference>
<dbReference type="GO" id="GO:0004930">
    <property type="term" value="F:G protein-coupled receptor activity"/>
    <property type="evidence" value="ECO:0007669"/>
    <property type="project" value="UniProtKB-KW"/>
</dbReference>
<evidence type="ECO:0000313" key="23">
    <source>
        <dbReference type="Proteomes" id="UP001318040"/>
    </source>
</evidence>
<dbReference type="GO" id="GO:0007224">
    <property type="term" value="P:smoothened signaling pathway"/>
    <property type="evidence" value="ECO:0007669"/>
    <property type="project" value="TreeGrafter"/>
</dbReference>
<dbReference type="InterPro" id="IPR020067">
    <property type="entry name" value="Frizzled_dom"/>
</dbReference>
<keyword evidence="4" id="KW-0217">Developmental protein</keyword>
<dbReference type="GO" id="GO:0007417">
    <property type="term" value="P:central nervous system development"/>
    <property type="evidence" value="ECO:0007669"/>
    <property type="project" value="TreeGrafter"/>
</dbReference>
<dbReference type="PRINTS" id="PR00489">
    <property type="entry name" value="FRIZZLED"/>
</dbReference>
<evidence type="ECO:0000259" key="21">
    <source>
        <dbReference type="PROSITE" id="PS50038"/>
    </source>
</evidence>
<keyword evidence="12" id="KW-0675">Receptor</keyword>
<sequence>MATVVLVPLVLLLCVTRVCMGAGVAERCVRPAACEPLAYSSCLGAALPYAQTALVLASDSHSQHDAQANLQLWAGLRSVPRCWEVVQPLLCAVYMPRCSAGAVELPSRALCHATRAPCAVVARTPHGWPDFLSCQPERFPDGCPNTVQGVHFNTTSSCAAPLVRTDNPASWVRDVEGCGLPCSSPLYTAEEHAAMRTATAAMGALALLSEIFTLATFVGDWQRSRRYPAVVICYINACFLVASAGWLAQFLSDARQDITCRHDGTPRVGEPTSSETLSCVIIFVLIYYPLMAAVCWFVCLAYAWNASFRALGTPQRPLARKTSYFHLACWSLPFVLTVAILALQQVDGDSMSGVCFVGYRDPHFRAGFVLAPVGVATVAGGYYLACGMFTLFRIRRSHPGLLSQKASTKIQETIVRLGVFGVLAWGFVLLTFGCHIYDFLHREQWQRSLSEYILCRSNVDLGSVNASAGSGTGPGLPRKCELGARPGLLLAVGNVACVFGTGITMSSWVWTRATLHTWRHTWLRILGRKDDRLKRLHRSHMIAKAFARRGDILHDAHARISLSLQSELPGGAVVGMDLNLDDSGSDSSSWINHVTKMVARRGAILPNVSRTPTPEPSDVKAPVVHSKPHHRAGTHHHKKKRRKKHRPRDLGSDHDFLPHDLGADLPAPDATPRVPWSTGGVPRLPKLPSRPFLVAAYPGPGQRSAFWEEGEARQEEEGSRKMCWGQPTAGATAGTTAGAPPWEQLVSETRPRHQPGAFWEGRREAGVHDAPPGIPRAPRSLSPRRDRRGEAFRAGRRWLPAQSDVPPPDPPPYSAGLLPGTLHEHGDGEPRADRQHHHHSQQRESLF</sequence>
<dbReference type="GO" id="GO:0005929">
    <property type="term" value="C:cilium"/>
    <property type="evidence" value="ECO:0007669"/>
    <property type="project" value="UniProtKB-SubCell"/>
</dbReference>
<proteinExistence type="inferred from homology"/>
<dbReference type="GO" id="GO:0005113">
    <property type="term" value="F:patched binding"/>
    <property type="evidence" value="ECO:0007669"/>
    <property type="project" value="TreeGrafter"/>
</dbReference>
<dbReference type="SMART" id="SM01330">
    <property type="entry name" value="Frizzled"/>
    <property type="match status" value="1"/>
</dbReference>
<keyword evidence="6 19" id="KW-0812">Transmembrane</keyword>
<feature type="transmembrane region" description="Helical" evidence="19">
    <location>
        <begin position="413"/>
        <end position="440"/>
    </location>
</feature>
<dbReference type="SMART" id="SM00063">
    <property type="entry name" value="FRI"/>
    <property type="match status" value="1"/>
</dbReference>
<feature type="compositionally biased region" description="Basic and acidic residues" evidence="18">
    <location>
        <begin position="822"/>
        <end position="833"/>
    </location>
</feature>
<feature type="signal peptide" evidence="20">
    <location>
        <begin position="1"/>
        <end position="21"/>
    </location>
</feature>
<keyword evidence="15" id="KW-0966">Cell projection</keyword>
<feature type="chain" id="PRO_5042462710" description="Protein smoothened" evidence="20">
    <location>
        <begin position="22"/>
        <end position="847"/>
    </location>
</feature>
<keyword evidence="13" id="KW-0325">Glycoprotein</keyword>
<feature type="transmembrane region" description="Helical" evidence="19">
    <location>
        <begin position="366"/>
        <end position="392"/>
    </location>
</feature>
<dbReference type="InterPro" id="IPR017981">
    <property type="entry name" value="GPCR_2-like_7TM"/>
</dbReference>
<evidence type="ECO:0000256" key="15">
    <source>
        <dbReference type="ARBA" id="ARBA00023273"/>
    </source>
</evidence>
<feature type="transmembrane region" description="Helical" evidence="19">
    <location>
        <begin position="488"/>
        <end position="510"/>
    </location>
</feature>
<evidence type="ECO:0000256" key="2">
    <source>
        <dbReference type="ARBA" id="ARBA00004651"/>
    </source>
</evidence>
<feature type="transmembrane region" description="Helical" evidence="19">
    <location>
        <begin position="324"/>
        <end position="346"/>
    </location>
</feature>
<comment type="subcellular location">
    <subcellularLocation>
        <location evidence="2">Cell membrane</location>
        <topology evidence="2">Multi-pass membrane protein</topology>
    </subcellularLocation>
    <subcellularLocation>
        <location evidence="1">Cell projection</location>
        <location evidence="1">Cilium</location>
    </subcellularLocation>
</comment>
<feature type="transmembrane region" description="Helical" evidence="19">
    <location>
        <begin position="229"/>
        <end position="248"/>
    </location>
</feature>
<feature type="region of interest" description="Disordered" evidence="18">
    <location>
        <begin position="607"/>
        <end position="673"/>
    </location>
</feature>
<dbReference type="GO" id="GO:0009888">
    <property type="term" value="P:tissue development"/>
    <property type="evidence" value="ECO:0007669"/>
    <property type="project" value="UniProtKB-ARBA"/>
</dbReference>
<evidence type="ECO:0000259" key="22">
    <source>
        <dbReference type="PROSITE" id="PS50261"/>
    </source>
</evidence>
<dbReference type="PROSITE" id="PS50038">
    <property type="entry name" value="FZ"/>
    <property type="match status" value="1"/>
</dbReference>
<keyword evidence="23" id="KW-1185">Reference proteome</keyword>
<comment type="caution">
    <text evidence="17">Lacks conserved residue(s) required for the propagation of feature annotation.</text>
</comment>
<keyword evidence="14" id="KW-0807">Transducer</keyword>
<evidence type="ECO:0000256" key="4">
    <source>
        <dbReference type="ARBA" id="ARBA00022473"/>
    </source>
</evidence>
<dbReference type="GO" id="GO:0005886">
    <property type="term" value="C:plasma membrane"/>
    <property type="evidence" value="ECO:0007669"/>
    <property type="project" value="UniProtKB-SubCell"/>
</dbReference>
<accession>A0AAJ7T1L8</accession>
<dbReference type="Pfam" id="PF01534">
    <property type="entry name" value="Frizzled"/>
    <property type="match status" value="1"/>
</dbReference>
<keyword evidence="11" id="KW-1015">Disulfide bond</keyword>
<feature type="transmembrane region" description="Helical" evidence="19">
    <location>
        <begin position="280"/>
        <end position="304"/>
    </location>
</feature>
<feature type="transmembrane region" description="Helical" evidence="19">
    <location>
        <begin position="198"/>
        <end position="217"/>
    </location>
</feature>